<dbReference type="EMBL" id="CP018866">
    <property type="protein sequence ID" value="AST91072.1"/>
    <property type="molecule type" value="Genomic_DNA"/>
</dbReference>
<proteinExistence type="predicted"/>
<name>A0A223KNL2_9BACI</name>
<reference evidence="1 2" key="1">
    <citation type="submission" date="2016-12" db="EMBL/GenBank/DDBJ databases">
        <title>The whole genome sequencing and assembly of Bacillus cohnii DSM 6307T strain.</title>
        <authorList>
            <person name="Lee Y.-J."/>
            <person name="Yi H."/>
            <person name="Bahn Y.-S."/>
            <person name="Kim J.F."/>
            <person name="Lee D.-W."/>
        </authorList>
    </citation>
    <scope>NUCLEOTIDE SEQUENCE [LARGE SCALE GENOMIC DNA]</scope>
    <source>
        <strain evidence="1 2">DSM 6307</strain>
    </source>
</reference>
<accession>A0A223KNL2</accession>
<dbReference type="AlphaFoldDB" id="A0A223KNL2"/>
<organism evidence="1 2">
    <name type="scientific">Sutcliffiella cohnii</name>
    <dbReference type="NCBI Taxonomy" id="33932"/>
    <lineage>
        <taxon>Bacteria</taxon>
        <taxon>Bacillati</taxon>
        <taxon>Bacillota</taxon>
        <taxon>Bacilli</taxon>
        <taxon>Bacillales</taxon>
        <taxon>Bacillaceae</taxon>
        <taxon>Sutcliffiella</taxon>
    </lineage>
</organism>
<evidence type="ECO:0000313" key="1">
    <source>
        <dbReference type="EMBL" id="AST91072.1"/>
    </source>
</evidence>
<dbReference type="Proteomes" id="UP000215224">
    <property type="component" value="Chromosome"/>
</dbReference>
<dbReference type="KEGG" id="bcoh:BC6307_07165"/>
<gene>
    <name evidence="1" type="ORF">BC6307_07165</name>
</gene>
<sequence length="65" mass="7438">MCAHSFAKMSKNVCTTFLSPCPYNIATHMIGRKISKYGLFKLLEKRSKLGYEKTKMMHLPPKTSL</sequence>
<keyword evidence="2" id="KW-1185">Reference proteome</keyword>
<protein>
    <submittedName>
        <fullName evidence="1">Uncharacterized protein</fullName>
    </submittedName>
</protein>
<evidence type="ECO:0000313" key="2">
    <source>
        <dbReference type="Proteomes" id="UP000215224"/>
    </source>
</evidence>